<proteinExistence type="predicted"/>
<evidence type="ECO:0000313" key="3">
    <source>
        <dbReference type="Proteomes" id="UP000001401"/>
    </source>
</evidence>
<feature type="transmembrane region" description="Helical" evidence="1">
    <location>
        <begin position="12"/>
        <end position="28"/>
    </location>
</feature>
<sequence>MELQVKDSSIKTFSLFLVIITFFLPWYAEEYSGQRHSLFDDVRNCINLLFTGELASLVNYYSLYGFWINTNIILSVVFGAAAILIPILAVTVFYQMKKGKTHKASIIIILILMLGNMYFITHLYATNLKIGFFLSIISIVLLVIPGLISKVVNHGLKKIG</sequence>
<feature type="transmembrane region" description="Helical" evidence="1">
    <location>
        <begin position="106"/>
        <end position="124"/>
    </location>
</feature>
<gene>
    <name evidence="2" type="ordered locus">Bcell_3881</name>
</gene>
<dbReference type="HOGENOM" id="CLU_1648741_0_0_9"/>
<evidence type="ECO:0000256" key="1">
    <source>
        <dbReference type="SAM" id="Phobius"/>
    </source>
</evidence>
<reference evidence="2 3" key="1">
    <citation type="submission" date="2010-12" db="EMBL/GenBank/DDBJ databases">
        <title>Complete sequence of Bacillus cellulosilyticus DSM 2522.</title>
        <authorList>
            <consortium name="US DOE Joint Genome Institute"/>
            <person name="Lucas S."/>
            <person name="Copeland A."/>
            <person name="Lapidus A."/>
            <person name="Cheng J.-F."/>
            <person name="Bruce D."/>
            <person name="Goodwin L."/>
            <person name="Pitluck S."/>
            <person name="Chertkov O."/>
            <person name="Detter J.C."/>
            <person name="Han C."/>
            <person name="Tapia R."/>
            <person name="Land M."/>
            <person name="Hauser L."/>
            <person name="Jeffries C."/>
            <person name="Kyrpides N."/>
            <person name="Ivanova N."/>
            <person name="Mikhailova N."/>
            <person name="Brumm P."/>
            <person name="Mead D."/>
            <person name="Woyke T."/>
        </authorList>
    </citation>
    <scope>NUCLEOTIDE SEQUENCE [LARGE SCALE GENOMIC DNA]</scope>
    <source>
        <strain evidence="3">ATCC 21833 / DSM 2522 / FERM P-1141 / JCM 9156 / N-4</strain>
    </source>
</reference>
<evidence type="ECO:0000313" key="2">
    <source>
        <dbReference type="EMBL" id="ADU32120.1"/>
    </source>
</evidence>
<dbReference type="RefSeq" id="WP_013490450.1">
    <property type="nucleotide sequence ID" value="NC_014829.1"/>
</dbReference>
<organism evidence="2 3">
    <name type="scientific">Evansella cellulosilytica (strain ATCC 21833 / DSM 2522 / FERM P-1141 / JCM 9156 / N-4)</name>
    <name type="common">Bacillus cellulosilyticus</name>
    <dbReference type="NCBI Taxonomy" id="649639"/>
    <lineage>
        <taxon>Bacteria</taxon>
        <taxon>Bacillati</taxon>
        <taxon>Bacillota</taxon>
        <taxon>Bacilli</taxon>
        <taxon>Bacillales</taxon>
        <taxon>Bacillaceae</taxon>
        <taxon>Evansella</taxon>
    </lineage>
</organism>
<keyword evidence="1" id="KW-0472">Membrane</keyword>
<feature type="transmembrane region" description="Helical" evidence="1">
    <location>
        <begin position="130"/>
        <end position="148"/>
    </location>
</feature>
<feature type="transmembrane region" description="Helical" evidence="1">
    <location>
        <begin position="72"/>
        <end position="94"/>
    </location>
</feature>
<dbReference type="EMBL" id="CP002394">
    <property type="protein sequence ID" value="ADU32120.1"/>
    <property type="molecule type" value="Genomic_DNA"/>
</dbReference>
<protein>
    <submittedName>
        <fullName evidence="2">Uncharacterized protein</fullName>
    </submittedName>
</protein>
<keyword evidence="1" id="KW-0812">Transmembrane</keyword>
<keyword evidence="1" id="KW-1133">Transmembrane helix</keyword>
<name>E6TUW8_EVAC2</name>
<accession>E6TUW8</accession>
<dbReference type="KEGG" id="bco:Bcell_3881"/>
<dbReference type="AlphaFoldDB" id="E6TUW8"/>
<keyword evidence="3" id="KW-1185">Reference proteome</keyword>
<dbReference type="Proteomes" id="UP000001401">
    <property type="component" value="Chromosome"/>
</dbReference>